<dbReference type="Proteomes" id="UP000482155">
    <property type="component" value="Unassembled WGS sequence"/>
</dbReference>
<keyword evidence="6 9" id="KW-0812">Transmembrane</keyword>
<dbReference type="Gene3D" id="3.30.70.1320">
    <property type="entry name" value="Multidrug efflux transporter AcrB pore domain like"/>
    <property type="match status" value="1"/>
</dbReference>
<dbReference type="InterPro" id="IPR027463">
    <property type="entry name" value="AcrB_DN_DC_subdom"/>
</dbReference>
<dbReference type="RefSeq" id="WP_163961149.1">
    <property type="nucleotide sequence ID" value="NZ_JAAIVB010000013.1"/>
</dbReference>
<dbReference type="SUPFAM" id="SSF82693">
    <property type="entry name" value="Multidrug efflux transporter AcrB pore domain, PN1, PN2, PC1 and PC2 subdomains"/>
    <property type="match status" value="3"/>
</dbReference>
<comment type="caution">
    <text evidence="9">Lacks conserved residue(s) required for the propagation of feature annotation.</text>
</comment>
<evidence type="ECO:0000256" key="3">
    <source>
        <dbReference type="ARBA" id="ARBA00022448"/>
    </source>
</evidence>
<evidence type="ECO:0000256" key="1">
    <source>
        <dbReference type="ARBA" id="ARBA00004429"/>
    </source>
</evidence>
<dbReference type="Gene3D" id="1.20.1640.10">
    <property type="entry name" value="Multidrug efflux transporter AcrB transmembrane domain"/>
    <property type="match status" value="2"/>
</dbReference>
<feature type="transmembrane region" description="Helical" evidence="9">
    <location>
        <begin position="541"/>
        <end position="558"/>
    </location>
</feature>
<evidence type="ECO:0000256" key="4">
    <source>
        <dbReference type="ARBA" id="ARBA00022475"/>
    </source>
</evidence>
<evidence type="ECO:0000256" key="9">
    <source>
        <dbReference type="RuleBase" id="RU364070"/>
    </source>
</evidence>
<dbReference type="GO" id="GO:0009636">
    <property type="term" value="P:response to toxic substance"/>
    <property type="evidence" value="ECO:0007669"/>
    <property type="project" value="UniProtKB-ARBA"/>
</dbReference>
<dbReference type="PRINTS" id="PR00702">
    <property type="entry name" value="ACRIFLAVINRP"/>
</dbReference>
<keyword evidence="11" id="KW-1185">Reference proteome</keyword>
<protein>
    <recommendedName>
        <fullName evidence="9">Efflux pump membrane transporter</fullName>
    </recommendedName>
</protein>
<comment type="caution">
    <text evidence="10">The sequence shown here is derived from an EMBL/GenBank/DDBJ whole genome shotgun (WGS) entry which is preliminary data.</text>
</comment>
<feature type="transmembrane region" description="Helical" evidence="9">
    <location>
        <begin position="366"/>
        <end position="386"/>
    </location>
</feature>
<dbReference type="EMBL" id="JAAIVB010000013">
    <property type="protein sequence ID" value="NEX60656.1"/>
    <property type="molecule type" value="Genomic_DNA"/>
</dbReference>
<evidence type="ECO:0000313" key="10">
    <source>
        <dbReference type="EMBL" id="NEX60656.1"/>
    </source>
</evidence>
<accession>A0A6B3SPL5</accession>
<organism evidence="10 11">
    <name type="scientific">Noviherbaspirillum galbum</name>
    <dbReference type="NCBI Taxonomy" id="2709383"/>
    <lineage>
        <taxon>Bacteria</taxon>
        <taxon>Pseudomonadati</taxon>
        <taxon>Pseudomonadota</taxon>
        <taxon>Betaproteobacteria</taxon>
        <taxon>Burkholderiales</taxon>
        <taxon>Oxalobacteraceae</taxon>
        <taxon>Noviherbaspirillum</taxon>
    </lineage>
</organism>
<proteinExistence type="inferred from homology"/>
<evidence type="ECO:0000256" key="7">
    <source>
        <dbReference type="ARBA" id="ARBA00022989"/>
    </source>
</evidence>
<dbReference type="NCBIfam" id="NF000282">
    <property type="entry name" value="RND_permease_1"/>
    <property type="match status" value="1"/>
</dbReference>
<dbReference type="GO" id="GO:0015562">
    <property type="term" value="F:efflux transmembrane transporter activity"/>
    <property type="evidence" value="ECO:0007669"/>
    <property type="project" value="InterPro"/>
</dbReference>
<reference evidence="10 11" key="1">
    <citation type="submission" date="2020-02" db="EMBL/GenBank/DDBJ databases">
        <authorList>
            <person name="Kim M.K."/>
        </authorList>
    </citation>
    <scope>NUCLEOTIDE SEQUENCE [LARGE SCALE GENOMIC DNA]</scope>
    <source>
        <strain evidence="10 11">17J57-3</strain>
    </source>
</reference>
<keyword evidence="4" id="KW-1003">Cell membrane</keyword>
<dbReference type="GO" id="GO:0042910">
    <property type="term" value="F:xenobiotic transmembrane transporter activity"/>
    <property type="evidence" value="ECO:0007669"/>
    <property type="project" value="TreeGrafter"/>
</dbReference>
<comment type="subcellular location">
    <subcellularLocation>
        <location evidence="1 9">Cell inner membrane</location>
        <topology evidence="1 9">Multi-pass membrane protein</topology>
    </subcellularLocation>
</comment>
<feature type="transmembrane region" description="Helical" evidence="9">
    <location>
        <begin position="340"/>
        <end position="359"/>
    </location>
</feature>
<feature type="transmembrane region" description="Helical" evidence="9">
    <location>
        <begin position="894"/>
        <end position="914"/>
    </location>
</feature>
<dbReference type="PANTHER" id="PTHR32063:SF10">
    <property type="entry name" value="EFFLUX PUMP MEMBRANE TRANSPORTER"/>
    <property type="match status" value="1"/>
</dbReference>
<keyword evidence="5 9" id="KW-0997">Cell inner membrane</keyword>
<dbReference type="GO" id="GO:0005886">
    <property type="term" value="C:plasma membrane"/>
    <property type="evidence" value="ECO:0007669"/>
    <property type="project" value="UniProtKB-SubCell"/>
</dbReference>
<feature type="transmembrane region" description="Helical" evidence="9">
    <location>
        <begin position="969"/>
        <end position="989"/>
    </location>
</feature>
<feature type="transmembrane region" description="Helical" evidence="9">
    <location>
        <begin position="1001"/>
        <end position="1023"/>
    </location>
</feature>
<feature type="transmembrane region" description="Helical" evidence="9">
    <location>
        <begin position="868"/>
        <end position="887"/>
    </location>
</feature>
<gene>
    <name evidence="10" type="ORF">G3574_06170</name>
</gene>
<evidence type="ECO:0000313" key="11">
    <source>
        <dbReference type="Proteomes" id="UP000482155"/>
    </source>
</evidence>
<dbReference type="Gene3D" id="3.30.70.1430">
    <property type="entry name" value="Multidrug efflux transporter AcrB pore domain"/>
    <property type="match status" value="2"/>
</dbReference>
<dbReference type="Gene3D" id="3.30.70.1440">
    <property type="entry name" value="Multidrug efflux transporter AcrB pore domain"/>
    <property type="match status" value="1"/>
</dbReference>
<dbReference type="AlphaFoldDB" id="A0A6B3SPL5"/>
<keyword evidence="3 9" id="KW-0813">Transport</keyword>
<dbReference type="FunFam" id="3.30.70.1430:FF:000001">
    <property type="entry name" value="Efflux pump membrane transporter"/>
    <property type="match status" value="1"/>
</dbReference>
<keyword evidence="8 9" id="KW-0472">Membrane</keyword>
<dbReference type="NCBIfam" id="TIGR00915">
    <property type="entry name" value="2A0602"/>
    <property type="match status" value="1"/>
</dbReference>
<dbReference type="Gene3D" id="3.30.2090.10">
    <property type="entry name" value="Multidrug efflux transporter AcrB TolC docking domain, DN and DC subdomains"/>
    <property type="match status" value="2"/>
</dbReference>
<evidence type="ECO:0000256" key="5">
    <source>
        <dbReference type="ARBA" id="ARBA00022519"/>
    </source>
</evidence>
<dbReference type="InterPro" id="IPR004764">
    <property type="entry name" value="MdtF-like"/>
</dbReference>
<evidence type="ECO:0000256" key="2">
    <source>
        <dbReference type="ARBA" id="ARBA00010942"/>
    </source>
</evidence>
<dbReference type="InterPro" id="IPR001036">
    <property type="entry name" value="Acrflvin-R"/>
</dbReference>
<sequence length="1056" mass="112961">MAQFFIDRPVFAWVVALFILLAGLISIPKLPVSQYPTIAPPSIVVTAVYPGASAATLDESVTSIIEQEMNGADGLQYLESQSEANGQAQITVTFQPGTNPDLAAVDVQNRLKRVESRLPQAVIQQGVQVSKARSNFLLFTTLSSTDGRLDPVALGDYLSRNVLNEIKRVPGVGNATLFGTERAMRIWIDPAKLVGFKLTPGDVATAIRNQNAQVASGTLGDLPSGANQQISAPIVVRGQLNTVEEFENIVLRAAQGGATVRLRDVARVEIGGQSYSTAARLDGKPTSAIGVLLSPTANALETATAVRAKMNELSRYFPAGVKYDIPYDTSLFVKISIEEVVKTLLEAVVLVFLVMYLFLQNIRYTLIPTIVVPVALMGTLGAMLAFGFSINVLTMFGMVLAIGILVDDAIVVVENVERIMSEEGLSPRDATKKAMGQITGAIIGITLVLVAVFIPMAFFGGAVGAIYRQFSLSMVSSMLFSALMALSLTPALCATILKPVEAGHHHEKGGFFGWFNRGFSRTSRRYQGLVGRILGKASRYMIVYGLIVACVALLYMRLPTSFLPSEDQGYIITNVQLPPGASANRTASVLSDVENYYLKQPSIERTVAVRGFSFSGSGQNAGLVFTPLKDWSERGAGQAAGDIVGRAFGALSQVKDAIIFPVNPPPIRELGNATGFTFRLQDRAGLGHDALLAARNQLLGMAGKSPLLKGVRPEGLEDTPQLQLDIDRDKAGALGVSFADVSAVLGNALGSSYLNDFPNQGRQQRVILQADAPNRLQPEDLLNLYVRNTQGNMVPLSTFATSRWVTGPVQLVRYNGYPAMRISGEAATGRSTGEAMAEMEKLASQLPQGFGFEWTAGSLEEKTSGSQAPALFALSLIAVFLVLAALYESTSIPISVLLVVPLGIIGALLGAFLRDMPNDVYFKVGLIAIIGLSAKNAILIVEFAKDLQAQGMDAVEATLEAVHLRFRPIIMTSLAFILGVLPLVIATGAGSASQRAIGTGVMGGMITATVLAVILVPVFYVVIRKIFKGSERQKRFHAEHSHVQHSDLHQPGASHD</sequence>
<feature type="transmembrane region" description="Helical" evidence="9">
    <location>
        <begin position="392"/>
        <end position="413"/>
    </location>
</feature>
<feature type="transmembrane region" description="Helical" evidence="9">
    <location>
        <begin position="434"/>
        <end position="458"/>
    </location>
</feature>
<name>A0A6B3SPL5_9BURK</name>
<dbReference type="PANTHER" id="PTHR32063">
    <property type="match status" value="1"/>
</dbReference>
<dbReference type="SUPFAM" id="SSF82866">
    <property type="entry name" value="Multidrug efflux transporter AcrB transmembrane domain"/>
    <property type="match status" value="2"/>
</dbReference>
<evidence type="ECO:0000256" key="8">
    <source>
        <dbReference type="ARBA" id="ARBA00023136"/>
    </source>
</evidence>
<dbReference type="Pfam" id="PF00873">
    <property type="entry name" value="ACR_tran"/>
    <property type="match status" value="1"/>
</dbReference>
<evidence type="ECO:0000256" key="6">
    <source>
        <dbReference type="ARBA" id="ARBA00022692"/>
    </source>
</evidence>
<keyword evidence="7 9" id="KW-1133">Transmembrane helix</keyword>
<feature type="transmembrane region" description="Helical" evidence="9">
    <location>
        <begin position="920"/>
        <end position="941"/>
    </location>
</feature>
<feature type="transmembrane region" description="Helical" evidence="9">
    <location>
        <begin position="478"/>
        <end position="497"/>
    </location>
</feature>
<comment type="similarity">
    <text evidence="2 9">Belongs to the resistance-nodulation-cell division (RND) (TC 2.A.6) family.</text>
</comment>
<dbReference type="SUPFAM" id="SSF82714">
    <property type="entry name" value="Multidrug efflux transporter AcrB TolC docking domain, DN and DC subdomains"/>
    <property type="match status" value="2"/>
</dbReference>
<dbReference type="FunFam" id="1.20.1640.10:FF:000001">
    <property type="entry name" value="Efflux pump membrane transporter"/>
    <property type="match status" value="1"/>
</dbReference>